<reference evidence="2" key="2">
    <citation type="journal article" date="2018" name="Plant J.">
        <title>The Sorghum bicolor reference genome: improved assembly, gene annotations, a transcriptome atlas, and signatures of genome organization.</title>
        <authorList>
            <person name="McCormick R.F."/>
            <person name="Truong S.K."/>
            <person name="Sreedasyam A."/>
            <person name="Jenkins J."/>
            <person name="Shu S."/>
            <person name="Sims D."/>
            <person name="Kennedy M."/>
            <person name="Amirebrahimi M."/>
            <person name="Weers B.D."/>
            <person name="McKinley B."/>
            <person name="Mattison A."/>
            <person name="Morishige D.T."/>
            <person name="Grimwood J."/>
            <person name="Schmutz J."/>
            <person name="Mullet J.E."/>
        </authorList>
    </citation>
    <scope>NUCLEOTIDE SEQUENCE [LARGE SCALE GENOMIC DNA]</scope>
    <source>
        <strain evidence="2">cv. BTx623</strain>
    </source>
</reference>
<evidence type="ECO:0000313" key="2">
    <source>
        <dbReference type="Proteomes" id="UP000000768"/>
    </source>
</evidence>
<reference evidence="1 2" key="1">
    <citation type="journal article" date="2009" name="Nature">
        <title>The Sorghum bicolor genome and the diversification of grasses.</title>
        <authorList>
            <person name="Paterson A.H."/>
            <person name="Bowers J.E."/>
            <person name="Bruggmann R."/>
            <person name="Dubchak I."/>
            <person name="Grimwood J."/>
            <person name="Gundlach H."/>
            <person name="Haberer G."/>
            <person name="Hellsten U."/>
            <person name="Mitros T."/>
            <person name="Poliakov A."/>
            <person name="Schmutz J."/>
            <person name="Spannagl M."/>
            <person name="Tang H."/>
            <person name="Wang X."/>
            <person name="Wicker T."/>
            <person name="Bharti A.K."/>
            <person name="Chapman J."/>
            <person name="Feltus F.A."/>
            <person name="Gowik U."/>
            <person name="Grigoriev I.V."/>
            <person name="Lyons E."/>
            <person name="Maher C.A."/>
            <person name="Martis M."/>
            <person name="Narechania A."/>
            <person name="Otillar R.P."/>
            <person name="Penning B.W."/>
            <person name="Salamov A.A."/>
            <person name="Wang Y."/>
            <person name="Zhang L."/>
            <person name="Carpita N.C."/>
            <person name="Freeling M."/>
            <person name="Gingle A.R."/>
            <person name="Hash C.T."/>
            <person name="Keller B."/>
            <person name="Klein P."/>
            <person name="Kresovich S."/>
            <person name="McCann M.C."/>
            <person name="Ming R."/>
            <person name="Peterson D.G."/>
            <person name="Mehboob-ur-Rahman"/>
            <person name="Ware D."/>
            <person name="Westhoff P."/>
            <person name="Mayer K.F."/>
            <person name="Messing J."/>
            <person name="Rokhsar D.S."/>
        </authorList>
    </citation>
    <scope>NUCLEOTIDE SEQUENCE [LARGE SCALE GENOMIC DNA]</scope>
    <source>
        <strain evidence="2">cv. BTx623</strain>
    </source>
</reference>
<sequence>MRASLTATEPRRCHGPAHMAMALTSSTRHSCRSMVAASPWTSCGGGGHSDGIVFSQRAEGCEQIQSTMVMAHSSPWLAVTSRHDVPDAMAMLNLL</sequence>
<dbReference type="Gramene" id="OQU83409">
    <property type="protein sequence ID" value="OQU83409"/>
    <property type="gene ID" value="SORBI_3005G110559"/>
</dbReference>
<protein>
    <submittedName>
        <fullName evidence="1">Uncharacterized protein</fullName>
    </submittedName>
</protein>
<proteinExistence type="predicted"/>
<dbReference type="OMA" id="TEPRRCC"/>
<evidence type="ECO:0000313" key="1">
    <source>
        <dbReference type="EMBL" id="OQU83409.1"/>
    </source>
</evidence>
<gene>
    <name evidence="1" type="ORF">SORBI_3005G110559</name>
</gene>
<organism evidence="1 2">
    <name type="scientific">Sorghum bicolor</name>
    <name type="common">Sorghum</name>
    <name type="synonym">Sorghum vulgare</name>
    <dbReference type="NCBI Taxonomy" id="4558"/>
    <lineage>
        <taxon>Eukaryota</taxon>
        <taxon>Viridiplantae</taxon>
        <taxon>Streptophyta</taxon>
        <taxon>Embryophyta</taxon>
        <taxon>Tracheophyta</taxon>
        <taxon>Spermatophyta</taxon>
        <taxon>Magnoliopsida</taxon>
        <taxon>Liliopsida</taxon>
        <taxon>Poales</taxon>
        <taxon>Poaceae</taxon>
        <taxon>PACMAD clade</taxon>
        <taxon>Panicoideae</taxon>
        <taxon>Andropogonodae</taxon>
        <taxon>Andropogoneae</taxon>
        <taxon>Sorghinae</taxon>
        <taxon>Sorghum</taxon>
    </lineage>
</organism>
<dbReference type="InParanoid" id="A0A120GUR0"/>
<dbReference type="AlphaFoldDB" id="A0A120GUR0"/>
<keyword evidence="2" id="KW-1185">Reference proteome</keyword>
<dbReference type="EMBL" id="CM000764">
    <property type="protein sequence ID" value="OQU83409.1"/>
    <property type="molecule type" value="Genomic_DNA"/>
</dbReference>
<dbReference type="ExpressionAtlas" id="A0A120GUR0">
    <property type="expression patterns" value="baseline"/>
</dbReference>
<accession>A0A120GUR0</accession>
<name>A0A120GUR0_SORBI</name>
<dbReference type="Proteomes" id="UP000000768">
    <property type="component" value="Chromosome 5"/>
</dbReference>